<dbReference type="EMBL" id="CP003653">
    <property type="protein sequence ID" value="AFZ34574.1"/>
    <property type="molecule type" value="Genomic_DNA"/>
</dbReference>
<evidence type="ECO:0000259" key="5">
    <source>
        <dbReference type="Pfam" id="PF22528"/>
    </source>
</evidence>
<dbReference type="OrthoDB" id="5383291at2"/>
<keyword evidence="1 6" id="KW-0489">Methyltransferase</keyword>
<dbReference type="STRING" id="111780.Sta7437_0994"/>
<dbReference type="GO" id="GO:0032259">
    <property type="term" value="P:methylation"/>
    <property type="evidence" value="ECO:0007669"/>
    <property type="project" value="UniProtKB-KW"/>
</dbReference>
<evidence type="ECO:0000313" key="7">
    <source>
        <dbReference type="Proteomes" id="UP000010473"/>
    </source>
</evidence>
<keyword evidence="7" id="KW-1185">Reference proteome</keyword>
<evidence type="ECO:0000259" key="4">
    <source>
        <dbReference type="Pfam" id="PF13649"/>
    </source>
</evidence>
<dbReference type="PATRIC" id="fig|111780.3.peg.1035"/>
<sequence>MSYSLVQGQQFMALDLRRNQAYWEALKQVITPESVVLDLGAGLGTLGLLAAQLGAKKVYLIEPEDVINVAGEIAKANGYDNVVCLQGKIEEVQLPEAVDVIISVFTGNFLLQEDLLPSLFYARDKYLKPNGVMIPQAAVMEAVPASIPDFYQKNIACWSEIHLGINLSVARSYVSNSIYYSQKELSNAQYLAQPTKLLAMDFHSCNNTNCEIEITQTIIESGCCHGWIGWFAMQLGDKWLSTAPHEPHLHWSAAFLPLDPPLELEAGEEVKFKLQRPAFGDWSWKVKTDTTSQQHSTFFALPMTLKKMKKFSPQYQPSLNDKGKAARYVLSNIDGKLSVEQLTIQLTKDYPQLFKESKKALNFVRNLIAGFS</sequence>
<feature type="domain" description="Protein arginine N-methyltransferase" evidence="5">
    <location>
        <begin position="142"/>
        <end position="274"/>
    </location>
</feature>
<organism evidence="6 7">
    <name type="scientific">Stanieria cyanosphaera (strain ATCC 29371 / PCC 7437)</name>
    <dbReference type="NCBI Taxonomy" id="111780"/>
    <lineage>
        <taxon>Bacteria</taxon>
        <taxon>Bacillati</taxon>
        <taxon>Cyanobacteriota</taxon>
        <taxon>Cyanophyceae</taxon>
        <taxon>Pleurocapsales</taxon>
        <taxon>Dermocarpellaceae</taxon>
        <taxon>Stanieria</taxon>
    </lineage>
</organism>
<dbReference type="Proteomes" id="UP000010473">
    <property type="component" value="Chromosome"/>
</dbReference>
<dbReference type="PANTHER" id="PTHR11006:SF4">
    <property type="entry name" value="PROTEIN ARGININE N-METHYLTRANSFERASE 7"/>
    <property type="match status" value="1"/>
</dbReference>
<evidence type="ECO:0000256" key="2">
    <source>
        <dbReference type="ARBA" id="ARBA00022679"/>
    </source>
</evidence>
<protein>
    <submittedName>
        <fullName evidence="6">Methyltransferase type 12</fullName>
    </submittedName>
</protein>
<dbReference type="PANTHER" id="PTHR11006">
    <property type="entry name" value="PROTEIN ARGININE N-METHYLTRANSFERASE"/>
    <property type="match status" value="1"/>
</dbReference>
<keyword evidence="2" id="KW-0808">Transferase</keyword>
<dbReference type="GO" id="GO:0042054">
    <property type="term" value="F:histone methyltransferase activity"/>
    <property type="evidence" value="ECO:0007669"/>
    <property type="project" value="TreeGrafter"/>
</dbReference>
<accession>K9XR73</accession>
<dbReference type="InterPro" id="IPR055135">
    <property type="entry name" value="PRMT_dom"/>
</dbReference>
<dbReference type="KEGG" id="scs:Sta7437_0994"/>
<evidence type="ECO:0000256" key="3">
    <source>
        <dbReference type="ARBA" id="ARBA00022691"/>
    </source>
</evidence>
<evidence type="ECO:0000313" key="6">
    <source>
        <dbReference type="EMBL" id="AFZ34574.1"/>
    </source>
</evidence>
<dbReference type="Pfam" id="PF22528">
    <property type="entry name" value="PRMT_C"/>
    <property type="match status" value="1"/>
</dbReference>
<dbReference type="GO" id="GO:0016274">
    <property type="term" value="F:protein-arginine N-methyltransferase activity"/>
    <property type="evidence" value="ECO:0007669"/>
    <property type="project" value="InterPro"/>
</dbReference>
<dbReference type="SUPFAM" id="SSF53335">
    <property type="entry name" value="S-adenosyl-L-methionine-dependent methyltransferases"/>
    <property type="match status" value="1"/>
</dbReference>
<dbReference type="Gene3D" id="2.70.160.11">
    <property type="entry name" value="Hnrnp arginine n-methyltransferase1"/>
    <property type="match status" value="1"/>
</dbReference>
<feature type="domain" description="Methyltransferase" evidence="4">
    <location>
        <begin position="36"/>
        <end position="131"/>
    </location>
</feature>
<dbReference type="Gene3D" id="3.40.50.150">
    <property type="entry name" value="Vaccinia Virus protein VP39"/>
    <property type="match status" value="1"/>
</dbReference>
<name>K9XR73_STAC7</name>
<dbReference type="InterPro" id="IPR041698">
    <property type="entry name" value="Methyltransf_25"/>
</dbReference>
<gene>
    <name evidence="6" type="ordered locus">Sta7437_0994</name>
</gene>
<dbReference type="InterPro" id="IPR025799">
    <property type="entry name" value="Arg_MeTrfase"/>
</dbReference>
<dbReference type="Pfam" id="PF13649">
    <property type="entry name" value="Methyltransf_25"/>
    <property type="match status" value="1"/>
</dbReference>
<dbReference type="eggNOG" id="COG4076">
    <property type="taxonomic scope" value="Bacteria"/>
</dbReference>
<dbReference type="CDD" id="cd02440">
    <property type="entry name" value="AdoMet_MTases"/>
    <property type="match status" value="1"/>
</dbReference>
<keyword evidence="3" id="KW-0949">S-adenosyl-L-methionine</keyword>
<dbReference type="AlphaFoldDB" id="K9XR73"/>
<evidence type="ECO:0000256" key="1">
    <source>
        <dbReference type="ARBA" id="ARBA00022603"/>
    </source>
</evidence>
<reference evidence="7" key="1">
    <citation type="journal article" date="2013" name="Proc. Natl. Acad. Sci. U.S.A.">
        <title>Improving the coverage of the cyanobacterial phylum using diversity-driven genome sequencing.</title>
        <authorList>
            <person name="Shih P.M."/>
            <person name="Wu D."/>
            <person name="Latifi A."/>
            <person name="Axen S.D."/>
            <person name="Fewer D.P."/>
            <person name="Talla E."/>
            <person name="Calteau A."/>
            <person name="Cai F."/>
            <person name="Tandeau de Marsac N."/>
            <person name="Rippka R."/>
            <person name="Herdman M."/>
            <person name="Sivonen K."/>
            <person name="Coursin T."/>
            <person name="Laurent T."/>
            <person name="Goodwin L."/>
            <person name="Nolan M."/>
            <person name="Davenport K.W."/>
            <person name="Han C.S."/>
            <person name="Rubin E.M."/>
            <person name="Eisen J.A."/>
            <person name="Woyke T."/>
            <person name="Gugger M."/>
            <person name="Kerfeld C.A."/>
        </authorList>
    </citation>
    <scope>NUCLEOTIDE SEQUENCE [LARGE SCALE GENOMIC DNA]</scope>
    <source>
        <strain evidence="7">ATCC 29371 / PCC 7437</strain>
    </source>
</reference>
<dbReference type="PROSITE" id="PS51678">
    <property type="entry name" value="SAM_MT_PRMT"/>
    <property type="match status" value="1"/>
</dbReference>
<dbReference type="HOGENOM" id="CLU_017375_2_0_3"/>
<dbReference type="RefSeq" id="WP_015192247.1">
    <property type="nucleotide sequence ID" value="NC_019748.1"/>
</dbReference>
<dbReference type="InterPro" id="IPR029063">
    <property type="entry name" value="SAM-dependent_MTases_sf"/>
</dbReference>
<proteinExistence type="predicted"/>